<comment type="caution">
    <text evidence="12">The sequence shown here is derived from an EMBL/GenBank/DDBJ whole genome shotgun (WGS) entry which is preliminary data.</text>
</comment>
<dbReference type="InterPro" id="IPR038418">
    <property type="entry name" value="6-PTP_synth/QueD_sf"/>
</dbReference>
<dbReference type="SUPFAM" id="SSF55620">
    <property type="entry name" value="Tetrahydrobiopterin biosynthesis enzymes-like"/>
    <property type="match status" value="1"/>
</dbReference>
<protein>
    <recommendedName>
        <fullName evidence="6">6-carboxy-5,6,7,8-tetrahydropterin synthase</fullName>
        <ecNumber evidence="5">4.1.2.50</ecNumber>
    </recommendedName>
    <alternativeName>
        <fullName evidence="10">Queuosine biosynthesis protein QueD</fullName>
    </alternativeName>
</protein>
<evidence type="ECO:0000313" key="12">
    <source>
        <dbReference type="EMBL" id="MDN3568187.1"/>
    </source>
</evidence>
<accession>A0ABT8AED7</accession>
<dbReference type="Proteomes" id="UP001529369">
    <property type="component" value="Unassembled WGS sequence"/>
</dbReference>
<proteinExistence type="inferred from homology"/>
<dbReference type="EMBL" id="JAUFPN010000204">
    <property type="protein sequence ID" value="MDN3568187.1"/>
    <property type="molecule type" value="Genomic_DNA"/>
</dbReference>
<dbReference type="PANTHER" id="PTHR12589">
    <property type="entry name" value="PYRUVOYL TETRAHYDROBIOPTERIN SYNTHASE"/>
    <property type="match status" value="1"/>
</dbReference>
<evidence type="ECO:0000256" key="11">
    <source>
        <dbReference type="ARBA" id="ARBA00048807"/>
    </source>
</evidence>
<dbReference type="EC" id="4.1.2.50" evidence="5"/>
<comment type="function">
    <text evidence="2">Catalyzes the conversion of 7,8-dihydroneopterin triphosphate (H2NTP) to 6-carboxy-5,6,7,8-tetrahydropterin (CPH4) and acetaldehyde.</text>
</comment>
<gene>
    <name evidence="12" type="ORF">QWZ14_27725</name>
</gene>
<evidence type="ECO:0000256" key="7">
    <source>
        <dbReference type="ARBA" id="ARBA00022723"/>
    </source>
</evidence>
<keyword evidence="13" id="KW-1185">Reference proteome</keyword>
<evidence type="ECO:0000256" key="2">
    <source>
        <dbReference type="ARBA" id="ARBA00002285"/>
    </source>
</evidence>
<evidence type="ECO:0000256" key="9">
    <source>
        <dbReference type="ARBA" id="ARBA00023239"/>
    </source>
</evidence>
<name>A0ABT8AED7_9PROT</name>
<keyword evidence="8" id="KW-0862">Zinc</keyword>
<dbReference type="Gene3D" id="3.30.479.10">
    <property type="entry name" value="6-pyruvoyl tetrahydropterin synthase/QueD"/>
    <property type="match status" value="1"/>
</dbReference>
<evidence type="ECO:0000256" key="4">
    <source>
        <dbReference type="ARBA" id="ARBA00008900"/>
    </source>
</evidence>
<evidence type="ECO:0000256" key="10">
    <source>
        <dbReference type="ARBA" id="ARBA00031449"/>
    </source>
</evidence>
<comment type="pathway">
    <text evidence="3">Purine metabolism; 7-cyano-7-deazaguanine biosynthesis.</text>
</comment>
<evidence type="ECO:0000256" key="5">
    <source>
        <dbReference type="ARBA" id="ARBA00012982"/>
    </source>
</evidence>
<evidence type="ECO:0000256" key="3">
    <source>
        <dbReference type="ARBA" id="ARBA00005061"/>
    </source>
</evidence>
<keyword evidence="7" id="KW-0479">Metal-binding</keyword>
<evidence type="ECO:0000256" key="1">
    <source>
        <dbReference type="ARBA" id="ARBA00001947"/>
    </source>
</evidence>
<dbReference type="PANTHER" id="PTHR12589:SF7">
    <property type="entry name" value="6-PYRUVOYL TETRAHYDROBIOPTERIN SYNTHASE"/>
    <property type="match status" value="1"/>
</dbReference>
<dbReference type="Pfam" id="PF01242">
    <property type="entry name" value="PTPS"/>
    <property type="match status" value="1"/>
</dbReference>
<evidence type="ECO:0000256" key="8">
    <source>
        <dbReference type="ARBA" id="ARBA00022833"/>
    </source>
</evidence>
<keyword evidence="9 12" id="KW-0456">Lyase</keyword>
<evidence type="ECO:0000256" key="6">
    <source>
        <dbReference type="ARBA" id="ARBA00018141"/>
    </source>
</evidence>
<evidence type="ECO:0000313" key="13">
    <source>
        <dbReference type="Proteomes" id="UP001529369"/>
    </source>
</evidence>
<organism evidence="12 13">
    <name type="scientific">Paeniroseomonas aquatica</name>
    <dbReference type="NCBI Taxonomy" id="373043"/>
    <lineage>
        <taxon>Bacteria</taxon>
        <taxon>Pseudomonadati</taxon>
        <taxon>Pseudomonadota</taxon>
        <taxon>Alphaproteobacteria</taxon>
        <taxon>Acetobacterales</taxon>
        <taxon>Acetobacteraceae</taxon>
        <taxon>Paeniroseomonas</taxon>
    </lineage>
</organism>
<comment type="cofactor">
    <cofactor evidence="1">
        <name>Zn(2+)</name>
        <dbReference type="ChEBI" id="CHEBI:29105"/>
    </cofactor>
</comment>
<dbReference type="RefSeq" id="WP_290320288.1">
    <property type="nucleotide sequence ID" value="NZ_JAUFPN010000204.1"/>
</dbReference>
<dbReference type="GO" id="GO:0070497">
    <property type="term" value="F:6-carboxytetrahydropterin synthase activity"/>
    <property type="evidence" value="ECO:0007669"/>
    <property type="project" value="UniProtKB-EC"/>
</dbReference>
<reference evidence="13" key="1">
    <citation type="journal article" date="2019" name="Int. J. Syst. Evol. Microbiol.">
        <title>The Global Catalogue of Microorganisms (GCM) 10K type strain sequencing project: providing services to taxonomists for standard genome sequencing and annotation.</title>
        <authorList>
            <consortium name="The Broad Institute Genomics Platform"/>
            <consortium name="The Broad Institute Genome Sequencing Center for Infectious Disease"/>
            <person name="Wu L."/>
            <person name="Ma J."/>
        </authorList>
    </citation>
    <scope>NUCLEOTIDE SEQUENCE [LARGE SCALE GENOMIC DNA]</scope>
    <source>
        <strain evidence="13">CECT 7131</strain>
    </source>
</reference>
<dbReference type="InterPro" id="IPR007115">
    <property type="entry name" value="6-PTP_synth/QueD"/>
</dbReference>
<comment type="similarity">
    <text evidence="4">Belongs to the PTPS family. QueD subfamily.</text>
</comment>
<comment type="catalytic activity">
    <reaction evidence="11">
        <text>7,8-dihydroneopterin 3'-triphosphate + H2O = 6-carboxy-5,6,7,8-tetrahydropterin + triphosphate + acetaldehyde + 2 H(+)</text>
        <dbReference type="Rhea" id="RHEA:27966"/>
        <dbReference type="ChEBI" id="CHEBI:15343"/>
        <dbReference type="ChEBI" id="CHEBI:15377"/>
        <dbReference type="ChEBI" id="CHEBI:15378"/>
        <dbReference type="ChEBI" id="CHEBI:18036"/>
        <dbReference type="ChEBI" id="CHEBI:58462"/>
        <dbReference type="ChEBI" id="CHEBI:61032"/>
        <dbReference type="EC" id="4.1.2.50"/>
    </reaction>
</comment>
<sequence length="132" mass="15114">MIETFREFTFEAAHQTPPYSGLHGHSFLVRIYMRGEPDPRFGWSHNQYDVEPVVEMVRREIDQRYLNDVPGLAVPTLENVTLWLWNRFAQKIAGLHRVTVQRGQPGQVEGCTYEPPGVLEAPLRAAVREAVA</sequence>